<name>A0AC61RYJ8_9FIRM</name>
<organism evidence="1 2">
    <name type="scientific">Petralouisia muris</name>
    <dbReference type="NCBI Taxonomy" id="3032872"/>
    <lineage>
        <taxon>Bacteria</taxon>
        <taxon>Bacillati</taxon>
        <taxon>Bacillota</taxon>
        <taxon>Clostridia</taxon>
        <taxon>Lachnospirales</taxon>
        <taxon>Lachnospiraceae</taxon>
        <taxon>Petralouisia</taxon>
    </lineage>
</organism>
<accession>A0AC61RYJ8</accession>
<comment type="caution">
    <text evidence="1">The sequence shown here is derived from an EMBL/GenBank/DDBJ whole genome shotgun (WGS) entry which is preliminary data.</text>
</comment>
<dbReference type="Proteomes" id="UP000304953">
    <property type="component" value="Unassembled WGS sequence"/>
</dbReference>
<reference evidence="1" key="1">
    <citation type="submission" date="2019-04" db="EMBL/GenBank/DDBJ databases">
        <title>Microbes associate with the intestines of laboratory mice.</title>
        <authorList>
            <person name="Navarre W."/>
            <person name="Wong E."/>
            <person name="Huang K."/>
            <person name="Tropini C."/>
            <person name="Ng K."/>
            <person name="Yu B."/>
        </authorList>
    </citation>
    <scope>NUCLEOTIDE SEQUENCE</scope>
    <source>
        <strain evidence="1">NM01_1-7b</strain>
    </source>
</reference>
<dbReference type="EMBL" id="SRYA01000011">
    <property type="protein sequence ID" value="TGY97014.1"/>
    <property type="molecule type" value="Genomic_DNA"/>
</dbReference>
<evidence type="ECO:0000313" key="2">
    <source>
        <dbReference type="Proteomes" id="UP000304953"/>
    </source>
</evidence>
<gene>
    <name evidence="1" type="ORF">E5329_07295</name>
</gene>
<proteinExistence type="predicted"/>
<evidence type="ECO:0000313" key="1">
    <source>
        <dbReference type="EMBL" id="TGY97014.1"/>
    </source>
</evidence>
<keyword evidence="2" id="KW-1185">Reference proteome</keyword>
<protein>
    <submittedName>
        <fullName evidence="1">Uncharacterized protein</fullName>
    </submittedName>
</protein>
<sequence>MTMEKNEMMERYIYEVVRRVPKKQREEIRLELEELISDMMEQKGAGMEEILTKLGDPREFAQKYSGRHNYLIGPEYYGDYCWMMKVFLISTLAFHLVSIIFQAVFSPGLLLQVSFYVETVFINTLISLTGGFGLLTLMFALFERYNVRVQIKITKEKDWSVEKLKAWTPAKLPPVPDEKARIHRGDCIVGIVFTLLFGLLLIFAPEWFVSINAGNKSWKFVSPFNHGAWNVILPVLVIDVAIELMNEIIKLMTGRYCQKVMISQILSGITEIILSVLLLKVLPFWNPNFVRELEEAFELKITSRTDLLFYWNDGLVSNILLTGIVLITLAEICVTVYKTCRYGD</sequence>